<dbReference type="SUPFAM" id="SSF56634">
    <property type="entry name" value="Heme-dependent catalase-like"/>
    <property type="match status" value="1"/>
</dbReference>
<dbReference type="AlphaFoldDB" id="S2DJI8"/>
<proteinExistence type="predicted"/>
<evidence type="ECO:0000313" key="2">
    <source>
        <dbReference type="Proteomes" id="UP000006073"/>
    </source>
</evidence>
<reference evidence="1 2" key="1">
    <citation type="journal article" date="2013" name="Genome Announc.">
        <title>Draft Genome Sequence of Indibacter alkaliphilus Strain LW1T, Isolated from Lonar Lake, a Haloalkaline Lake in the Buldana District of Maharashtra, India.</title>
        <authorList>
            <person name="Singh A."/>
            <person name="Kumar Jangir P."/>
            <person name="Sharma R."/>
            <person name="Singh A."/>
            <person name="Kumar Pinnaka A."/>
            <person name="Shivaji S."/>
        </authorList>
    </citation>
    <scope>NUCLEOTIDE SEQUENCE [LARGE SCALE GENOMIC DNA]</scope>
    <source>
        <strain evidence="2">CCUG 57479 / KCTC 22604 / LW1</strain>
    </source>
</reference>
<dbReference type="EMBL" id="ALWO02000014">
    <property type="protein sequence ID" value="EOZ99249.1"/>
    <property type="molecule type" value="Genomic_DNA"/>
</dbReference>
<dbReference type="GO" id="GO:0009978">
    <property type="term" value="F:allene oxide synthase activity"/>
    <property type="evidence" value="ECO:0007669"/>
    <property type="project" value="UniProtKB-EC"/>
</dbReference>
<name>S2DJI8_INDAL</name>
<keyword evidence="2" id="KW-1185">Reference proteome</keyword>
<evidence type="ECO:0000313" key="1">
    <source>
        <dbReference type="EMBL" id="EOZ99249.1"/>
    </source>
</evidence>
<dbReference type="Proteomes" id="UP000006073">
    <property type="component" value="Unassembled WGS sequence"/>
</dbReference>
<dbReference type="InterPro" id="IPR020835">
    <property type="entry name" value="Catalase_sf"/>
</dbReference>
<dbReference type="EC" id="1.13.11.40" evidence="1"/>
<dbReference type="STRING" id="1189612.A33Q_0627"/>
<dbReference type="GO" id="GO:0020037">
    <property type="term" value="F:heme binding"/>
    <property type="evidence" value="ECO:0007669"/>
    <property type="project" value="InterPro"/>
</dbReference>
<keyword evidence="1" id="KW-0560">Oxidoreductase</keyword>
<organism evidence="1 2">
    <name type="scientific">Indibacter alkaliphilus (strain CCUG 57479 / KCTC 22604 / LW1)</name>
    <dbReference type="NCBI Taxonomy" id="1189612"/>
    <lineage>
        <taxon>Bacteria</taxon>
        <taxon>Pseudomonadati</taxon>
        <taxon>Bacteroidota</taxon>
        <taxon>Cytophagia</taxon>
        <taxon>Cytophagales</taxon>
        <taxon>Cyclobacteriaceae</taxon>
    </lineage>
</organism>
<dbReference type="Gene3D" id="2.40.180.10">
    <property type="entry name" value="Catalase core domain"/>
    <property type="match status" value="1"/>
</dbReference>
<accession>S2DJI8</accession>
<keyword evidence="1" id="KW-0456">Lyase</keyword>
<protein>
    <submittedName>
        <fullName evidence="1">Allene oxide synthase-lipoxygenase protein</fullName>
        <ecNumber evidence="1">1.13.11.40</ecNumber>
        <ecNumber evidence="1">4.2.1.92</ecNumber>
    </submittedName>
</protein>
<gene>
    <name evidence="1" type="ORF">A33Q_0627</name>
</gene>
<sequence length="332" mass="38814">MSHDNGIAGSGKLTIVPNPKFPAHEFFAPGKVYQARVRHASATFLDDAMNCIRSISVKFSDHHFKSPFDIEMNSGEISLFWSAYSFLQFAKLRKEKYGVEYIEYYKKYPEGLKGAQAALRRNPTSFHNLRYYCKTPFKFIGEDKIKRYAKYRIRPLDNEPETGIQHDMSKVDTGNQRILPFETRGRNYLKYEYEERVKREGAKYMMQIQTRIAQDDDDPEIFNNMVPWDEDAHPWHDLAVIEIDKTLDWKESTKTSFSLNHMPRTLGVIPAKSIYDYNSLNYMRAHSEKAKVARLLSYRLFGYPNAIPNNEDRNSGDWAKMQKEKVSKLVRS</sequence>
<dbReference type="EC" id="4.2.1.92" evidence="1"/>
<dbReference type="GO" id="GO:0047677">
    <property type="term" value="F:arachidonate 8(R)-lipoxygenase activity"/>
    <property type="evidence" value="ECO:0007669"/>
    <property type="project" value="UniProtKB-EC"/>
</dbReference>
<comment type="caution">
    <text evidence="1">The sequence shown here is derived from an EMBL/GenBank/DDBJ whole genome shotgun (WGS) entry which is preliminary data.</text>
</comment>
<dbReference type="eggNOG" id="COG0753">
    <property type="taxonomic scope" value="Bacteria"/>
</dbReference>